<dbReference type="SUPFAM" id="SSF50346">
    <property type="entry name" value="PRC-barrel domain"/>
    <property type="match status" value="1"/>
</dbReference>
<dbReference type="HAMAP" id="MF_00014">
    <property type="entry name" value="Ribosome_mat_RimM"/>
    <property type="match status" value="1"/>
</dbReference>
<dbReference type="AlphaFoldDB" id="A0A3B0UN56"/>
<protein>
    <submittedName>
        <fullName evidence="7">16S rRNA processing protein RimM</fullName>
    </submittedName>
</protein>
<evidence type="ECO:0000256" key="1">
    <source>
        <dbReference type="ARBA" id="ARBA00022490"/>
    </source>
</evidence>
<dbReference type="Gene3D" id="2.40.30.60">
    <property type="entry name" value="RimM"/>
    <property type="match status" value="1"/>
</dbReference>
<keyword evidence="3" id="KW-0698">rRNA processing</keyword>
<organism evidence="7">
    <name type="scientific">hydrothermal vent metagenome</name>
    <dbReference type="NCBI Taxonomy" id="652676"/>
    <lineage>
        <taxon>unclassified sequences</taxon>
        <taxon>metagenomes</taxon>
        <taxon>ecological metagenomes</taxon>
    </lineage>
</organism>
<keyword evidence="1" id="KW-0963">Cytoplasm</keyword>
<sequence>MNFESCFQLGYVLKTHGLKGELVVVIDADNPQEYSKMESVFVEVNKKLVPFFIDRIQLNAAKAIIKFEEIDSIDQAKEFKGARIYLPLDVLPELEKGYYFHELIGFKVVDSNEGSLGEISGVFDSGSQDLIAMQYQKKEVLIPLTDEVVTKVDKLSKTIYTTLPDGLLDIYLSDDAD</sequence>
<keyword evidence="2" id="KW-0690">Ribosome biogenesis</keyword>
<dbReference type="InterPro" id="IPR056792">
    <property type="entry name" value="PRC_RimM"/>
</dbReference>
<evidence type="ECO:0000259" key="6">
    <source>
        <dbReference type="Pfam" id="PF24986"/>
    </source>
</evidence>
<dbReference type="InterPro" id="IPR002676">
    <property type="entry name" value="RimM_N"/>
</dbReference>
<evidence type="ECO:0000313" key="7">
    <source>
        <dbReference type="EMBL" id="VAW27852.1"/>
    </source>
</evidence>
<evidence type="ECO:0000256" key="2">
    <source>
        <dbReference type="ARBA" id="ARBA00022517"/>
    </source>
</evidence>
<dbReference type="PANTHER" id="PTHR33692:SF1">
    <property type="entry name" value="RIBOSOME MATURATION FACTOR RIMM"/>
    <property type="match status" value="1"/>
</dbReference>
<dbReference type="GO" id="GO:0043022">
    <property type="term" value="F:ribosome binding"/>
    <property type="evidence" value="ECO:0007669"/>
    <property type="project" value="InterPro"/>
</dbReference>
<dbReference type="Pfam" id="PF24986">
    <property type="entry name" value="PRC_RimM"/>
    <property type="match status" value="1"/>
</dbReference>
<name>A0A3B0UN56_9ZZZZ</name>
<dbReference type="GO" id="GO:0005840">
    <property type="term" value="C:ribosome"/>
    <property type="evidence" value="ECO:0007669"/>
    <property type="project" value="InterPro"/>
</dbReference>
<dbReference type="Gene3D" id="2.30.30.240">
    <property type="entry name" value="PRC-barrel domain"/>
    <property type="match status" value="1"/>
</dbReference>
<accession>A0A3B0UN56</accession>
<dbReference type="Pfam" id="PF01782">
    <property type="entry name" value="RimM"/>
    <property type="match status" value="1"/>
</dbReference>
<dbReference type="GO" id="GO:0006364">
    <property type="term" value="P:rRNA processing"/>
    <property type="evidence" value="ECO:0007669"/>
    <property type="project" value="UniProtKB-KW"/>
</dbReference>
<dbReference type="PANTHER" id="PTHR33692">
    <property type="entry name" value="RIBOSOME MATURATION FACTOR RIMM"/>
    <property type="match status" value="1"/>
</dbReference>
<dbReference type="InterPro" id="IPR011961">
    <property type="entry name" value="RimM"/>
</dbReference>
<dbReference type="InterPro" id="IPR036976">
    <property type="entry name" value="RimM_N_sf"/>
</dbReference>
<feature type="domain" description="Ribosome maturation factor RimM PRC barrel" evidence="6">
    <location>
        <begin position="101"/>
        <end position="167"/>
    </location>
</feature>
<reference evidence="7" key="1">
    <citation type="submission" date="2018-06" db="EMBL/GenBank/DDBJ databases">
        <authorList>
            <person name="Zhirakovskaya E."/>
        </authorList>
    </citation>
    <scope>NUCLEOTIDE SEQUENCE</scope>
</reference>
<keyword evidence="4" id="KW-0143">Chaperone</keyword>
<evidence type="ECO:0000259" key="5">
    <source>
        <dbReference type="Pfam" id="PF01782"/>
    </source>
</evidence>
<dbReference type="SUPFAM" id="SSF50447">
    <property type="entry name" value="Translation proteins"/>
    <property type="match status" value="1"/>
</dbReference>
<dbReference type="EMBL" id="UOES01000313">
    <property type="protein sequence ID" value="VAW27852.1"/>
    <property type="molecule type" value="Genomic_DNA"/>
</dbReference>
<gene>
    <name evidence="7" type="ORF">MNBD_BACTEROID06-238</name>
</gene>
<feature type="domain" description="RimM N-terminal" evidence="5">
    <location>
        <begin position="9"/>
        <end position="87"/>
    </location>
</feature>
<dbReference type="InterPro" id="IPR009000">
    <property type="entry name" value="Transl_B-barrel_sf"/>
</dbReference>
<dbReference type="NCBIfam" id="TIGR02273">
    <property type="entry name" value="16S_RimM"/>
    <property type="match status" value="1"/>
</dbReference>
<evidence type="ECO:0000256" key="4">
    <source>
        <dbReference type="ARBA" id="ARBA00023186"/>
    </source>
</evidence>
<dbReference type="InterPro" id="IPR011033">
    <property type="entry name" value="PRC_barrel-like_sf"/>
</dbReference>
<evidence type="ECO:0000256" key="3">
    <source>
        <dbReference type="ARBA" id="ARBA00022552"/>
    </source>
</evidence>
<proteinExistence type="inferred from homology"/>